<comment type="caution">
    <text evidence="1">The sequence shown here is derived from an EMBL/GenBank/DDBJ whole genome shotgun (WGS) entry which is preliminary data.</text>
</comment>
<proteinExistence type="predicted"/>
<name>A0A9W7Y8Y2_9FUNG</name>
<dbReference type="OrthoDB" id="5537330at2759"/>
<dbReference type="AlphaFoldDB" id="A0A9W7Y8Y2"/>
<dbReference type="Proteomes" id="UP001143981">
    <property type="component" value="Unassembled WGS sequence"/>
</dbReference>
<dbReference type="PANTHER" id="PTHR28180:SF2">
    <property type="entry name" value="PEROXISOMAL PROTEIN 2"/>
    <property type="match status" value="1"/>
</dbReference>
<protein>
    <recommendedName>
        <fullName evidence="3">Carboxymuconolactone decarboxylase-like domain-containing protein</fullName>
    </recommendedName>
</protein>
<gene>
    <name evidence="1" type="ORF">LPJ61_002083</name>
</gene>
<dbReference type="Gene3D" id="1.20.1290.10">
    <property type="entry name" value="AhpD-like"/>
    <property type="match status" value="1"/>
</dbReference>
<dbReference type="SUPFAM" id="SSF69118">
    <property type="entry name" value="AhpD-like"/>
    <property type="match status" value="1"/>
</dbReference>
<dbReference type="EMBL" id="JANBOI010000234">
    <property type="protein sequence ID" value="KAJ1732353.1"/>
    <property type="molecule type" value="Genomic_DNA"/>
</dbReference>
<dbReference type="InterPro" id="IPR029032">
    <property type="entry name" value="AhpD-like"/>
</dbReference>
<evidence type="ECO:0000313" key="1">
    <source>
        <dbReference type="EMBL" id="KAJ1732353.1"/>
    </source>
</evidence>
<dbReference type="PANTHER" id="PTHR28180">
    <property type="entry name" value="CONSERVED MITOCHONDRIAL PROTEIN-RELATED"/>
    <property type="match status" value="1"/>
</dbReference>
<dbReference type="InterPro" id="IPR052999">
    <property type="entry name" value="PTS1_Protein"/>
</dbReference>
<organism evidence="1 2">
    <name type="scientific">Coemansia biformis</name>
    <dbReference type="NCBI Taxonomy" id="1286918"/>
    <lineage>
        <taxon>Eukaryota</taxon>
        <taxon>Fungi</taxon>
        <taxon>Fungi incertae sedis</taxon>
        <taxon>Zoopagomycota</taxon>
        <taxon>Kickxellomycotina</taxon>
        <taxon>Kickxellomycetes</taxon>
        <taxon>Kickxellales</taxon>
        <taxon>Kickxellaceae</taxon>
        <taxon>Coemansia</taxon>
    </lineage>
</organism>
<reference evidence="1" key="1">
    <citation type="submission" date="2022-07" db="EMBL/GenBank/DDBJ databases">
        <title>Phylogenomic reconstructions and comparative analyses of Kickxellomycotina fungi.</title>
        <authorList>
            <person name="Reynolds N.K."/>
            <person name="Stajich J.E."/>
            <person name="Barry K."/>
            <person name="Grigoriev I.V."/>
            <person name="Crous P."/>
            <person name="Smith M.E."/>
        </authorList>
    </citation>
    <scope>NUCLEOTIDE SEQUENCE</scope>
    <source>
        <strain evidence="1">BCRC 34381</strain>
    </source>
</reference>
<sequence>MDDCIAACDFDAWEGAAEALAGGLLHLVAVAAAASANRPNAVGHITQRRLQQLDQPSGRTDFVLQARETVVKMSSLMGMPRAINALHSLAAAVPQDSDLARELAAAPVLRGDADYSHARMRARGLELFSAIYGRHAATVEDRLHALCPDLAEVIVVDSYGRLLGETRRLSARDTELCAVGCLVPLDVPAQLKSHCLGASRLGASDAMVQAAIRLARLVCTRRP</sequence>
<keyword evidence="2" id="KW-1185">Reference proteome</keyword>
<evidence type="ECO:0008006" key="3">
    <source>
        <dbReference type="Google" id="ProtNLM"/>
    </source>
</evidence>
<evidence type="ECO:0000313" key="2">
    <source>
        <dbReference type="Proteomes" id="UP001143981"/>
    </source>
</evidence>
<accession>A0A9W7Y8Y2</accession>